<name>A0AC34F134_9BILA</name>
<sequence length="356" mass="39171">MATAGEPSSEPQLFVYTKENLCSILVGQGAAAMTVLDREKCMALFAATEPITPTHPRYQEALQKWRHLNTKPARRQNRTDASVEHLERELAKMAQAMALMASQMAERPKSADTPPVKKAKLAEPEIQYLESNRAKEVSTPLTTRQPIPVDLSAESSDESSRPKQPTIRQRTTLPRPLPVIPKKLPTSREFLSSSSDSEPEAEKSRKPAGTPTVSPPAKKDSESSESEVEHYPKDTPVAQKPAGSTAKSPADEVKKSAAAKAGTEARSELPSVASQETEIEGETPIKRSARRRANHLEQMERVRIFLENRPKPSKPIKPLVDPYIMGGLGTGELTRYYNNGKLVKFPHPGYTPLGKP</sequence>
<organism evidence="1 2">
    <name type="scientific">Panagrolaimus sp. ES5</name>
    <dbReference type="NCBI Taxonomy" id="591445"/>
    <lineage>
        <taxon>Eukaryota</taxon>
        <taxon>Metazoa</taxon>
        <taxon>Ecdysozoa</taxon>
        <taxon>Nematoda</taxon>
        <taxon>Chromadorea</taxon>
        <taxon>Rhabditida</taxon>
        <taxon>Tylenchina</taxon>
        <taxon>Panagrolaimomorpha</taxon>
        <taxon>Panagrolaimoidea</taxon>
        <taxon>Panagrolaimidae</taxon>
        <taxon>Panagrolaimus</taxon>
    </lineage>
</organism>
<accession>A0AC34F134</accession>
<protein>
    <submittedName>
        <fullName evidence="2">Uncharacterized protein</fullName>
    </submittedName>
</protein>
<dbReference type="WBParaSite" id="ES5_v2.g10782.t1">
    <property type="protein sequence ID" value="ES5_v2.g10782.t1"/>
    <property type="gene ID" value="ES5_v2.g10782"/>
</dbReference>
<proteinExistence type="predicted"/>
<evidence type="ECO:0000313" key="1">
    <source>
        <dbReference type="Proteomes" id="UP000887579"/>
    </source>
</evidence>
<evidence type="ECO:0000313" key="2">
    <source>
        <dbReference type="WBParaSite" id="ES5_v2.g10782.t1"/>
    </source>
</evidence>
<dbReference type="Proteomes" id="UP000887579">
    <property type="component" value="Unplaced"/>
</dbReference>
<reference evidence="2" key="1">
    <citation type="submission" date="2022-11" db="UniProtKB">
        <authorList>
            <consortium name="WormBaseParasite"/>
        </authorList>
    </citation>
    <scope>IDENTIFICATION</scope>
</reference>